<dbReference type="Proteomes" id="UP000654482">
    <property type="component" value="Unassembled WGS sequence"/>
</dbReference>
<evidence type="ECO:0000313" key="6">
    <source>
        <dbReference type="EMBL" id="MBE9115334.1"/>
    </source>
</evidence>
<evidence type="ECO:0000256" key="5">
    <source>
        <dbReference type="SAM" id="Phobius"/>
    </source>
</evidence>
<evidence type="ECO:0000256" key="3">
    <source>
        <dbReference type="PROSITE-ProRule" id="PRU00339"/>
    </source>
</evidence>
<keyword evidence="5" id="KW-0472">Membrane</keyword>
<dbReference type="PANTHER" id="PTHR45586:SF1">
    <property type="entry name" value="LIPOPOLYSACCHARIDE ASSEMBLY PROTEIN B"/>
    <property type="match status" value="1"/>
</dbReference>
<keyword evidence="5" id="KW-0812">Transmembrane</keyword>
<evidence type="ECO:0000313" key="7">
    <source>
        <dbReference type="Proteomes" id="UP000654482"/>
    </source>
</evidence>
<dbReference type="Pfam" id="PF14559">
    <property type="entry name" value="TPR_19"/>
    <property type="match status" value="1"/>
</dbReference>
<gene>
    <name evidence="6" type="ORF">IQ249_05415</name>
</gene>
<feature type="repeat" description="TPR" evidence="3">
    <location>
        <begin position="201"/>
        <end position="234"/>
    </location>
</feature>
<dbReference type="EMBL" id="JADEWZ010000006">
    <property type="protein sequence ID" value="MBE9115334.1"/>
    <property type="molecule type" value="Genomic_DNA"/>
</dbReference>
<keyword evidence="5" id="KW-1133">Transmembrane helix</keyword>
<dbReference type="PANTHER" id="PTHR45586">
    <property type="entry name" value="TPR REPEAT-CONTAINING PROTEIN PA4667"/>
    <property type="match status" value="1"/>
</dbReference>
<dbReference type="SUPFAM" id="SSF48452">
    <property type="entry name" value="TPR-like"/>
    <property type="match status" value="1"/>
</dbReference>
<dbReference type="PROSITE" id="PS50005">
    <property type="entry name" value="TPR"/>
    <property type="match status" value="1"/>
</dbReference>
<feature type="transmembrane region" description="Helical" evidence="5">
    <location>
        <begin position="20"/>
        <end position="44"/>
    </location>
</feature>
<dbReference type="InterPro" id="IPR051012">
    <property type="entry name" value="CellSynth/LPSAsmb/PSIAsmb"/>
</dbReference>
<protein>
    <submittedName>
        <fullName evidence="6">Tetratricopeptide repeat protein</fullName>
    </submittedName>
</protein>
<evidence type="ECO:0000256" key="1">
    <source>
        <dbReference type="ARBA" id="ARBA00022737"/>
    </source>
</evidence>
<evidence type="ECO:0000256" key="4">
    <source>
        <dbReference type="SAM" id="MobiDB-lite"/>
    </source>
</evidence>
<keyword evidence="7" id="KW-1185">Reference proteome</keyword>
<dbReference type="SMART" id="SM00028">
    <property type="entry name" value="TPR"/>
    <property type="match status" value="3"/>
</dbReference>
<comment type="caution">
    <text evidence="6">The sequence shown here is derived from an EMBL/GenBank/DDBJ whole genome shotgun (WGS) entry which is preliminary data.</text>
</comment>
<dbReference type="Pfam" id="PF13432">
    <property type="entry name" value="TPR_16"/>
    <property type="match status" value="1"/>
</dbReference>
<dbReference type="Gene3D" id="1.25.40.10">
    <property type="entry name" value="Tetratricopeptide repeat domain"/>
    <property type="match status" value="2"/>
</dbReference>
<keyword evidence="1" id="KW-0677">Repeat</keyword>
<evidence type="ECO:0000256" key="2">
    <source>
        <dbReference type="ARBA" id="ARBA00022803"/>
    </source>
</evidence>
<accession>A0A8J7AZ53</accession>
<feature type="region of interest" description="Disordered" evidence="4">
    <location>
        <begin position="278"/>
        <end position="307"/>
    </location>
</feature>
<sequence>MSCRFGFRTVKTSKKRSSWLYLVIVLSVLAFVGFSLLPLLSGILKNNQVAISPKSASASVQQLSPEQQQELETKAKGYELVLQREPENATALQGLVEVRLQQGYLTAALEPLETLAKLKAQQPDYTILLAEGKRQVGDYEGAFAAYETVLKDNPGNIKALQGMVNLQIQQDRPEGAIGRLQDTLKLATQANLANPGSIDVTSIQLLLGQVYVRQDRFTEAIAVYDQAIESNPQDFRPLFAKALILKEQGQYTTAKSLFTSAVSLAPPKYKDQIQQEIEELSLEPENSAEVETEPIEEEPETNPDEDN</sequence>
<dbReference type="InterPro" id="IPR011990">
    <property type="entry name" value="TPR-like_helical_dom_sf"/>
</dbReference>
<reference evidence="6" key="1">
    <citation type="submission" date="2020-10" db="EMBL/GenBank/DDBJ databases">
        <authorList>
            <person name="Castelo-Branco R."/>
            <person name="Eusebio N."/>
            <person name="Adriana R."/>
            <person name="Vieira A."/>
            <person name="Brugerolle De Fraissinette N."/>
            <person name="Rezende De Castro R."/>
            <person name="Schneider M.P."/>
            <person name="Vasconcelos V."/>
            <person name="Leao P.N."/>
        </authorList>
    </citation>
    <scope>NUCLEOTIDE SEQUENCE</scope>
    <source>
        <strain evidence="6">LEGE 07157</strain>
    </source>
</reference>
<organism evidence="6 7">
    <name type="scientific">Lusitaniella coriacea LEGE 07157</name>
    <dbReference type="NCBI Taxonomy" id="945747"/>
    <lineage>
        <taxon>Bacteria</taxon>
        <taxon>Bacillati</taxon>
        <taxon>Cyanobacteriota</taxon>
        <taxon>Cyanophyceae</taxon>
        <taxon>Spirulinales</taxon>
        <taxon>Lusitaniellaceae</taxon>
        <taxon>Lusitaniella</taxon>
    </lineage>
</organism>
<dbReference type="InterPro" id="IPR019734">
    <property type="entry name" value="TPR_rpt"/>
</dbReference>
<name>A0A8J7AZ53_9CYAN</name>
<dbReference type="PROSITE" id="PS50293">
    <property type="entry name" value="TPR_REGION"/>
    <property type="match status" value="1"/>
</dbReference>
<keyword evidence="2 3" id="KW-0802">TPR repeat</keyword>
<proteinExistence type="predicted"/>
<dbReference type="AlphaFoldDB" id="A0A8J7AZ53"/>